<dbReference type="NCBIfam" id="TIGR01845">
    <property type="entry name" value="outer_NodT"/>
    <property type="match status" value="1"/>
</dbReference>
<accession>A0ABS6BJ76</accession>
<sequence>MIARALLLAAAGGLALSACAVGPDYVRPKPAADATGAFAEPAVSDPQASRVSTAAAGGQWWKLFEDPALDRLVADALAHNPDVRTAAANLQQARGVLSEARGARLPTTTPSASYTRQRIGAGALAGQGIPGAGAAGPTHYDFDFYQLGFDASYEVDLFGRVTRSIQAARGDAEAAAANLDAARIAVAAETARTYASACSSAAQAAVARETAELQEQTLDLTRRLLAGGRGTQRDLDQATVLAENARAQVPTFEAERRASLYALAVLTGRPPAEVDQAAAQCTVAPRVKTPIPVGDGAALLARRPDVRAAERRLAAQTARIGVATAALYPSITLAGSATLGATRTGDLGSARSFGFSLGPLIQWSFPNISVARARIRQAEAGTAASLATFDKTVLAALSETEQALARYAGALDSDAARERSAAAAEDAAKLSRLRFDSGRDSFLQLLDAERDRATARAALAQSRATLASAQVSLFKALGGGWEDAPAIDTGVRIGTGDVVASERRSAAAPR</sequence>
<dbReference type="PROSITE" id="PS51257">
    <property type="entry name" value="PROKAR_LIPOPROTEIN"/>
    <property type="match status" value="1"/>
</dbReference>
<evidence type="ECO:0000256" key="2">
    <source>
        <dbReference type="RuleBase" id="RU362097"/>
    </source>
</evidence>
<evidence type="ECO:0000313" key="4">
    <source>
        <dbReference type="Proteomes" id="UP000776276"/>
    </source>
</evidence>
<comment type="subcellular location">
    <subcellularLocation>
        <location evidence="2">Cell membrane</location>
        <topology evidence="2">Lipid-anchor</topology>
    </subcellularLocation>
</comment>
<dbReference type="Pfam" id="PF02321">
    <property type="entry name" value="OEP"/>
    <property type="match status" value="2"/>
</dbReference>
<keyword evidence="2" id="KW-0564">Palmitate</keyword>
<evidence type="ECO:0000256" key="1">
    <source>
        <dbReference type="ARBA" id="ARBA00007613"/>
    </source>
</evidence>
<dbReference type="EMBL" id="JAHKRT010000002">
    <property type="protein sequence ID" value="MBU3077274.1"/>
    <property type="molecule type" value="Genomic_DNA"/>
</dbReference>
<keyword evidence="2" id="KW-0472">Membrane</keyword>
<organism evidence="3 4">
    <name type="scientific">Sphingomonas quercus</name>
    <dbReference type="NCBI Taxonomy" id="2842451"/>
    <lineage>
        <taxon>Bacteria</taxon>
        <taxon>Pseudomonadati</taxon>
        <taxon>Pseudomonadota</taxon>
        <taxon>Alphaproteobacteria</taxon>
        <taxon>Sphingomonadales</taxon>
        <taxon>Sphingomonadaceae</taxon>
        <taxon>Sphingomonas</taxon>
    </lineage>
</organism>
<proteinExistence type="inferred from homology"/>
<dbReference type="PANTHER" id="PTHR30203:SF21">
    <property type="entry name" value="OUTER MEMBRANE COMPONENT OF MULTIDRUG EFFLUX PUMP-RELATED"/>
    <property type="match status" value="1"/>
</dbReference>
<evidence type="ECO:0000313" key="3">
    <source>
        <dbReference type="EMBL" id="MBU3077274.1"/>
    </source>
</evidence>
<dbReference type="InterPro" id="IPR010131">
    <property type="entry name" value="MdtP/NodT-like"/>
</dbReference>
<keyword evidence="4" id="KW-1185">Reference proteome</keyword>
<keyword evidence="2" id="KW-1134">Transmembrane beta strand</keyword>
<dbReference type="Proteomes" id="UP000776276">
    <property type="component" value="Unassembled WGS sequence"/>
</dbReference>
<gene>
    <name evidence="3" type="ORF">KOF26_05275</name>
</gene>
<dbReference type="InterPro" id="IPR003423">
    <property type="entry name" value="OMP_efflux"/>
</dbReference>
<feature type="chain" id="PRO_5044972937" evidence="2">
    <location>
        <begin position="21"/>
        <end position="510"/>
    </location>
</feature>
<reference evidence="3 4" key="1">
    <citation type="submission" date="2021-06" db="EMBL/GenBank/DDBJ databases">
        <title>Sphingomonas sp. XMGL2, whole genome shotgun sequencing project.</title>
        <authorList>
            <person name="Zhao G."/>
            <person name="Shen L."/>
        </authorList>
    </citation>
    <scope>NUCLEOTIDE SEQUENCE [LARGE SCALE GENOMIC DNA]</scope>
    <source>
        <strain evidence="3 4">XMGL2</strain>
    </source>
</reference>
<keyword evidence="2" id="KW-0449">Lipoprotein</keyword>
<comment type="caution">
    <text evidence="3">The sequence shown here is derived from an EMBL/GenBank/DDBJ whole genome shotgun (WGS) entry which is preliminary data.</text>
</comment>
<dbReference type="PANTHER" id="PTHR30203">
    <property type="entry name" value="OUTER MEMBRANE CATION EFFLUX PROTEIN"/>
    <property type="match status" value="1"/>
</dbReference>
<dbReference type="RefSeq" id="WP_216321195.1">
    <property type="nucleotide sequence ID" value="NZ_JAHKRT010000002.1"/>
</dbReference>
<keyword evidence="2" id="KW-0732">Signal</keyword>
<comment type="similarity">
    <text evidence="1 2">Belongs to the outer membrane factor (OMF) (TC 1.B.17) family.</text>
</comment>
<feature type="signal peptide" evidence="2">
    <location>
        <begin position="1"/>
        <end position="20"/>
    </location>
</feature>
<keyword evidence="2" id="KW-0812">Transmembrane</keyword>
<protein>
    <submittedName>
        <fullName evidence="3">TolC family protein</fullName>
    </submittedName>
</protein>
<name>A0ABS6BJ76_9SPHN</name>